<reference evidence="7 8" key="1">
    <citation type="submission" date="2024-07" db="EMBL/GenBank/DDBJ databases">
        <title>Luteimonas salilacus sp. nov., isolated from the shore soil of Salt Lake in Tibet of China.</title>
        <authorList>
            <person name="Zhang X."/>
            <person name="Li A."/>
        </authorList>
    </citation>
    <scope>NUCLEOTIDE SEQUENCE [LARGE SCALE GENOMIC DNA]</scope>
    <source>
        <strain evidence="7 8">B3-2-R+30</strain>
    </source>
</reference>
<proteinExistence type="inferred from homology"/>
<dbReference type="RefSeq" id="WP_370565332.1">
    <property type="nucleotide sequence ID" value="NZ_JBFWIB010000015.1"/>
</dbReference>
<feature type="transmembrane region" description="Helical" evidence="6">
    <location>
        <begin position="134"/>
        <end position="157"/>
    </location>
</feature>
<feature type="transmembrane region" description="Helical" evidence="6">
    <location>
        <begin position="104"/>
        <end position="122"/>
    </location>
</feature>
<keyword evidence="2 6" id="KW-0813">Transport</keyword>
<comment type="caution">
    <text evidence="7">The sequence shown here is derived from an EMBL/GenBank/DDBJ whole genome shotgun (WGS) entry which is preliminary data.</text>
</comment>
<feature type="transmembrane region" description="Helical" evidence="6">
    <location>
        <begin position="342"/>
        <end position="363"/>
    </location>
</feature>
<evidence type="ECO:0000256" key="2">
    <source>
        <dbReference type="ARBA" id="ARBA00022448"/>
    </source>
</evidence>
<keyword evidence="8" id="KW-1185">Reference proteome</keyword>
<dbReference type="PANTHER" id="PTHR11101:SF80">
    <property type="entry name" value="PHOSPHATE TRANSPORTER"/>
    <property type="match status" value="1"/>
</dbReference>
<feature type="transmembrane region" description="Helical" evidence="6">
    <location>
        <begin position="42"/>
        <end position="66"/>
    </location>
</feature>
<evidence type="ECO:0000256" key="6">
    <source>
        <dbReference type="RuleBase" id="RU363058"/>
    </source>
</evidence>
<comment type="subcellular location">
    <subcellularLocation>
        <location evidence="1 6">Membrane</location>
        <topology evidence="1 6">Multi-pass membrane protein</topology>
    </subcellularLocation>
</comment>
<gene>
    <name evidence="7" type="ORF">AB6713_14510</name>
</gene>
<keyword evidence="5 6" id="KW-0472">Membrane</keyword>
<keyword evidence="3 6" id="KW-0812">Transmembrane</keyword>
<accession>A0ABV4HSV0</accession>
<protein>
    <recommendedName>
        <fullName evidence="6">Phosphate transporter</fullName>
    </recommendedName>
</protein>
<evidence type="ECO:0000313" key="7">
    <source>
        <dbReference type="EMBL" id="MEZ0475815.1"/>
    </source>
</evidence>
<dbReference type="InterPro" id="IPR001204">
    <property type="entry name" value="Phos_transporter"/>
</dbReference>
<keyword evidence="4 6" id="KW-1133">Transmembrane helix</keyword>
<feature type="transmembrane region" description="Helical" evidence="6">
    <location>
        <begin position="241"/>
        <end position="272"/>
    </location>
</feature>
<feature type="transmembrane region" description="Helical" evidence="6">
    <location>
        <begin position="293"/>
        <end position="311"/>
    </location>
</feature>
<dbReference type="Pfam" id="PF01384">
    <property type="entry name" value="PHO4"/>
    <property type="match status" value="1"/>
</dbReference>
<organism evidence="7 8">
    <name type="scientific">Luteimonas salinilitoris</name>
    <dbReference type="NCBI Taxonomy" id="3237697"/>
    <lineage>
        <taxon>Bacteria</taxon>
        <taxon>Pseudomonadati</taxon>
        <taxon>Pseudomonadota</taxon>
        <taxon>Gammaproteobacteria</taxon>
        <taxon>Lysobacterales</taxon>
        <taxon>Lysobacteraceae</taxon>
        <taxon>Luteimonas</taxon>
    </lineage>
</organism>
<name>A0ABV4HSV0_9GAMM</name>
<evidence type="ECO:0000313" key="8">
    <source>
        <dbReference type="Proteomes" id="UP001566331"/>
    </source>
</evidence>
<keyword evidence="6" id="KW-0592">Phosphate transport</keyword>
<evidence type="ECO:0000256" key="3">
    <source>
        <dbReference type="ARBA" id="ARBA00022692"/>
    </source>
</evidence>
<evidence type="ECO:0000256" key="4">
    <source>
        <dbReference type="ARBA" id="ARBA00022989"/>
    </source>
</evidence>
<feature type="transmembrane region" description="Helical" evidence="6">
    <location>
        <begin position="78"/>
        <end position="98"/>
    </location>
</feature>
<dbReference type="Proteomes" id="UP001566331">
    <property type="component" value="Unassembled WGS sequence"/>
</dbReference>
<evidence type="ECO:0000256" key="5">
    <source>
        <dbReference type="ARBA" id="ARBA00023136"/>
    </source>
</evidence>
<sequence>MSLILLVLLTLLLAAANGANDNIKGAATLVGSGLVGHRGAIVFATVATAVGGVASIYLANGLLVAFSGRDIVPQEITASLPFLLSVAGGAAMTVWLATWTGMPVSTTHALLGGLLGAGVAVVPQQVGLAVATKAMLLPLLVSPLLALLLALVLVPAVRRLRARLAQSDPCVCSDVEMVVDGPALAAARTTIIYATAGATACAPAPGRRVALLPVRLWLDRAHLGSAAAVSFARGLNDTPKIAALMVAGGGGLGVGTASLTVVTAMALGGLLASRRVSETLAHKVTRMDAGEGLGGNLVTTALVIGASRFGLPVSTTHVSTGALFGIAAGNGSGHANVIRRILLAWCITLPLASVLAFGLGLLLR</sequence>
<evidence type="ECO:0000256" key="1">
    <source>
        <dbReference type="ARBA" id="ARBA00004141"/>
    </source>
</evidence>
<comment type="similarity">
    <text evidence="6">Belongs to the inorganic phosphate transporter (PiT) (TC 2.A.20) family.</text>
</comment>
<dbReference type="PANTHER" id="PTHR11101">
    <property type="entry name" value="PHOSPHATE TRANSPORTER"/>
    <property type="match status" value="1"/>
</dbReference>
<dbReference type="EMBL" id="JBFWIC010000022">
    <property type="protein sequence ID" value="MEZ0475815.1"/>
    <property type="molecule type" value="Genomic_DNA"/>
</dbReference>